<comment type="caution">
    <text evidence="17">The sequence shown here is derived from an EMBL/GenBank/DDBJ whole genome shotgun (WGS) entry which is preliminary data.</text>
</comment>
<keyword evidence="12" id="KW-0902">Two-component regulatory system</keyword>
<evidence type="ECO:0000313" key="17">
    <source>
        <dbReference type="EMBL" id="TDG00264.1"/>
    </source>
</evidence>
<feature type="domain" description="HAMP" evidence="16">
    <location>
        <begin position="323"/>
        <end position="381"/>
    </location>
</feature>
<dbReference type="InterPro" id="IPR036890">
    <property type="entry name" value="HATPase_C_sf"/>
</dbReference>
<reference evidence="17 18" key="1">
    <citation type="submission" date="2019-03" db="EMBL/GenBank/DDBJ databases">
        <title>This is whole genome sequence of Paenibacillus sp MS74 strain.</title>
        <authorList>
            <person name="Trinh H.N."/>
        </authorList>
    </citation>
    <scope>NUCLEOTIDE SEQUENCE [LARGE SCALE GENOMIC DNA]</scope>
    <source>
        <strain evidence="17 18">MS74</strain>
    </source>
</reference>
<organism evidence="17 18">
    <name type="scientific">Paenibacillus piri</name>
    <dbReference type="NCBI Taxonomy" id="2547395"/>
    <lineage>
        <taxon>Bacteria</taxon>
        <taxon>Bacillati</taxon>
        <taxon>Bacillota</taxon>
        <taxon>Bacilli</taxon>
        <taxon>Bacillales</taxon>
        <taxon>Paenibacillaceae</taxon>
        <taxon>Paenibacillus</taxon>
    </lineage>
</organism>
<sequence>MIKLARWSHFQPLSLRSKIFTYYATLIVFIFIACSIILFAYMMSFTKNLVGDYALNTIQQTNVKLDGWMKEVEALSKTVMWNDNVRNLLVNYDNGGMNLGAKQEINKYLNLLTAPRDDIYSLFLVKNGRSIYKYGSYSDSSAEDTRISAAIQTSDDSYMEGNMLFAGPVTEHELTKDVTYMGMRKVFDKYTFTSIGDMVIELKLTQLANFMKILDDGKNRQHYLVDAGGSILYSTKTAEIGLQVSPKYWNNIRTDNNQASSTKIVDNSVMVTHHRSAYTGWSIISVTPLSEIVSPFRQIQNVFIIVNIIGLSIGLMLAAALSHSITNPLTKLVRRMRQAMLGNFTLARRTEGQLHNQSYNEIEKLNHTFNEMLEGINRMINEVYEAELRQKETELKVLRAQINPHFLYNTLDIINWKLIINEQKETSQLVRALTGILRYNIDENDKPVCIREEITQIMNYLKIQQSRFDEAIELKVDIDPQLSELKISKFILQPIVENCVIHGFKLMSHGTIVIKGYLQGGFLLIEVIDNGHGMSADAINQLTSHLESSKDNSTGIGIHNVSERIKLYYGDPHNLRFESSLNEGTTVRLTLPVIK</sequence>
<protein>
    <recommendedName>
        <fullName evidence="3">histidine kinase</fullName>
        <ecNumber evidence="3">2.7.13.3</ecNumber>
    </recommendedName>
</protein>
<evidence type="ECO:0000256" key="12">
    <source>
        <dbReference type="ARBA" id="ARBA00023012"/>
    </source>
</evidence>
<dbReference type="InterPro" id="IPR005467">
    <property type="entry name" value="His_kinase_dom"/>
</dbReference>
<dbReference type="PROSITE" id="PS50109">
    <property type="entry name" value="HIS_KIN"/>
    <property type="match status" value="1"/>
</dbReference>
<evidence type="ECO:0000259" key="16">
    <source>
        <dbReference type="PROSITE" id="PS50885"/>
    </source>
</evidence>
<comment type="catalytic activity">
    <reaction evidence="1">
        <text>ATP + protein L-histidine = ADP + protein N-phospho-L-histidine.</text>
        <dbReference type="EC" id="2.7.13.3"/>
    </reaction>
</comment>
<feature type="domain" description="Histidine kinase" evidence="15">
    <location>
        <begin position="320"/>
        <end position="595"/>
    </location>
</feature>
<dbReference type="PROSITE" id="PS51257">
    <property type="entry name" value="PROKAR_LIPOPROTEIN"/>
    <property type="match status" value="1"/>
</dbReference>
<evidence type="ECO:0000256" key="7">
    <source>
        <dbReference type="ARBA" id="ARBA00022692"/>
    </source>
</evidence>
<evidence type="ECO:0000259" key="15">
    <source>
        <dbReference type="PROSITE" id="PS50109"/>
    </source>
</evidence>
<accession>A0A4R5KW89</accession>
<gene>
    <name evidence="17" type="ORF">E1757_01070</name>
</gene>
<feature type="transmembrane region" description="Helical" evidence="14">
    <location>
        <begin position="302"/>
        <end position="321"/>
    </location>
</feature>
<dbReference type="InterPro" id="IPR003660">
    <property type="entry name" value="HAMP_dom"/>
</dbReference>
<dbReference type="InterPro" id="IPR010559">
    <property type="entry name" value="Sig_transdc_His_kin_internal"/>
</dbReference>
<keyword evidence="8" id="KW-0547">Nucleotide-binding</keyword>
<evidence type="ECO:0000256" key="8">
    <source>
        <dbReference type="ARBA" id="ARBA00022741"/>
    </source>
</evidence>
<keyword evidence="6" id="KW-0808">Transferase</keyword>
<keyword evidence="11 14" id="KW-1133">Transmembrane helix</keyword>
<dbReference type="Pfam" id="PF02518">
    <property type="entry name" value="HATPase_c"/>
    <property type="match status" value="1"/>
</dbReference>
<keyword evidence="4" id="KW-1003">Cell membrane</keyword>
<evidence type="ECO:0000256" key="4">
    <source>
        <dbReference type="ARBA" id="ARBA00022475"/>
    </source>
</evidence>
<dbReference type="PANTHER" id="PTHR34220:SF11">
    <property type="entry name" value="SENSOR PROTEIN KINASE HPTS"/>
    <property type="match status" value="1"/>
</dbReference>
<dbReference type="SMART" id="SM00387">
    <property type="entry name" value="HATPase_c"/>
    <property type="match status" value="1"/>
</dbReference>
<dbReference type="Gene3D" id="6.10.340.10">
    <property type="match status" value="1"/>
</dbReference>
<evidence type="ECO:0000256" key="14">
    <source>
        <dbReference type="SAM" id="Phobius"/>
    </source>
</evidence>
<evidence type="ECO:0000256" key="6">
    <source>
        <dbReference type="ARBA" id="ARBA00022679"/>
    </source>
</evidence>
<dbReference type="PROSITE" id="PS50885">
    <property type="entry name" value="HAMP"/>
    <property type="match status" value="1"/>
</dbReference>
<dbReference type="GO" id="GO:0000155">
    <property type="term" value="F:phosphorelay sensor kinase activity"/>
    <property type="evidence" value="ECO:0007669"/>
    <property type="project" value="InterPro"/>
</dbReference>
<dbReference type="EMBL" id="SMRT01000001">
    <property type="protein sequence ID" value="TDG00264.1"/>
    <property type="molecule type" value="Genomic_DNA"/>
</dbReference>
<dbReference type="CDD" id="cd06225">
    <property type="entry name" value="HAMP"/>
    <property type="match status" value="1"/>
</dbReference>
<evidence type="ECO:0000256" key="13">
    <source>
        <dbReference type="ARBA" id="ARBA00023136"/>
    </source>
</evidence>
<keyword evidence="7 14" id="KW-0812">Transmembrane</keyword>
<feature type="transmembrane region" description="Helical" evidence="14">
    <location>
        <begin position="20"/>
        <end position="41"/>
    </location>
</feature>
<evidence type="ECO:0000256" key="9">
    <source>
        <dbReference type="ARBA" id="ARBA00022777"/>
    </source>
</evidence>
<evidence type="ECO:0000256" key="1">
    <source>
        <dbReference type="ARBA" id="ARBA00000085"/>
    </source>
</evidence>
<dbReference type="Gene3D" id="3.30.565.10">
    <property type="entry name" value="Histidine kinase-like ATPase, C-terminal domain"/>
    <property type="match status" value="1"/>
</dbReference>
<evidence type="ECO:0000256" key="5">
    <source>
        <dbReference type="ARBA" id="ARBA00022553"/>
    </source>
</evidence>
<keyword evidence="9" id="KW-0418">Kinase</keyword>
<dbReference type="PANTHER" id="PTHR34220">
    <property type="entry name" value="SENSOR HISTIDINE KINASE YPDA"/>
    <property type="match status" value="1"/>
</dbReference>
<dbReference type="RefSeq" id="WP_133224973.1">
    <property type="nucleotide sequence ID" value="NZ_SMRT01000001.1"/>
</dbReference>
<dbReference type="Pfam" id="PF06580">
    <property type="entry name" value="His_kinase"/>
    <property type="match status" value="1"/>
</dbReference>
<proteinExistence type="predicted"/>
<keyword evidence="10" id="KW-0067">ATP-binding</keyword>
<evidence type="ECO:0000256" key="3">
    <source>
        <dbReference type="ARBA" id="ARBA00012438"/>
    </source>
</evidence>
<name>A0A4R5KW89_9BACL</name>
<keyword evidence="18" id="KW-1185">Reference proteome</keyword>
<dbReference type="InterPro" id="IPR004358">
    <property type="entry name" value="Sig_transdc_His_kin-like_C"/>
</dbReference>
<evidence type="ECO:0000313" key="18">
    <source>
        <dbReference type="Proteomes" id="UP000295636"/>
    </source>
</evidence>
<evidence type="ECO:0000256" key="11">
    <source>
        <dbReference type="ARBA" id="ARBA00022989"/>
    </source>
</evidence>
<dbReference type="Proteomes" id="UP000295636">
    <property type="component" value="Unassembled WGS sequence"/>
</dbReference>
<dbReference type="InterPro" id="IPR003594">
    <property type="entry name" value="HATPase_dom"/>
</dbReference>
<dbReference type="GO" id="GO:0005886">
    <property type="term" value="C:plasma membrane"/>
    <property type="evidence" value="ECO:0007669"/>
    <property type="project" value="UniProtKB-SubCell"/>
</dbReference>
<dbReference type="SUPFAM" id="SSF55874">
    <property type="entry name" value="ATPase domain of HSP90 chaperone/DNA topoisomerase II/histidine kinase"/>
    <property type="match status" value="1"/>
</dbReference>
<dbReference type="EC" id="2.7.13.3" evidence="3"/>
<dbReference type="PRINTS" id="PR00344">
    <property type="entry name" value="BCTRLSENSOR"/>
</dbReference>
<dbReference type="AlphaFoldDB" id="A0A4R5KW89"/>
<keyword evidence="5" id="KW-0597">Phosphoprotein</keyword>
<dbReference type="GO" id="GO:0005524">
    <property type="term" value="F:ATP binding"/>
    <property type="evidence" value="ECO:0007669"/>
    <property type="project" value="UniProtKB-KW"/>
</dbReference>
<comment type="subcellular location">
    <subcellularLocation>
        <location evidence="2">Cell membrane</location>
        <topology evidence="2">Multi-pass membrane protein</topology>
    </subcellularLocation>
</comment>
<keyword evidence="13 14" id="KW-0472">Membrane</keyword>
<dbReference type="OrthoDB" id="9776552at2"/>
<dbReference type="InterPro" id="IPR050640">
    <property type="entry name" value="Bact_2-comp_sensor_kinase"/>
</dbReference>
<evidence type="ECO:0000256" key="10">
    <source>
        <dbReference type="ARBA" id="ARBA00022840"/>
    </source>
</evidence>
<evidence type="ECO:0000256" key="2">
    <source>
        <dbReference type="ARBA" id="ARBA00004651"/>
    </source>
</evidence>